<keyword evidence="4" id="KW-1185">Reference proteome</keyword>
<dbReference type="EMBL" id="MCHX01000009">
    <property type="protein sequence ID" value="OFJ54818.1"/>
    <property type="molecule type" value="Genomic_DNA"/>
</dbReference>
<dbReference type="InterPro" id="IPR003870">
    <property type="entry name" value="DUF222"/>
</dbReference>
<accession>A0A1E8Q8A7</accession>
<dbReference type="Proteomes" id="UP000178953">
    <property type="component" value="Unassembled WGS sequence"/>
</dbReference>
<evidence type="ECO:0000313" key="4">
    <source>
        <dbReference type="Proteomes" id="UP000178953"/>
    </source>
</evidence>
<name>A0A1E8Q8A7_9MYCO</name>
<sequence length="505" mass="53817">MGMGDVTDALTALRTAHAALAACDPSELTATEVLTVLDDLEDLTRRLPAQQHRLLTALQSQATATDLGAKSWRDVLATRLRISRPEAGRRLRDAALLGPRRALTGDPLEPVLARTAAAQADGVLNPEHVEVIRKTMTRLPAAVDAPTRTAAETDLVRIAAGIAPDELDHVAARLLALLDPDGAAPDDTDRHRQRRLSYRQRPDGMVDLTACLTPTAWATLEAVFARWAAPGMCHPDHPDPCTSGTPSQAHLDTDTRTVSQRRHDALHAIGRAVLTSGELGQHNGLPATIIVRTTLQDLRHAAGIAVTAGGSTLPIADVLRLASHAHHYLAVFDHTTGAALNLFRSRRTASPAQRLMLIARDGGCTKPGCTAPAYDCQAHHATADWFHGGNTNVDDLALACGPDNRMVAPHRWTTTMINGQPHWTPPPALDTGQTRTNTYHHPEHLLRPPDEDPATLFDTADGAAPPPPARDEADTDGTAPPPTPDAADDPPGGPEPPDAALAWLA</sequence>
<proteinExistence type="predicted"/>
<dbReference type="InterPro" id="IPR003615">
    <property type="entry name" value="HNH_nuc"/>
</dbReference>
<dbReference type="RefSeq" id="WP_070352107.1">
    <property type="nucleotide sequence ID" value="NZ_MCHX01000009.1"/>
</dbReference>
<comment type="caution">
    <text evidence="3">The sequence shown here is derived from an EMBL/GenBank/DDBJ whole genome shotgun (WGS) entry which is preliminary data.</text>
</comment>
<evidence type="ECO:0000259" key="2">
    <source>
        <dbReference type="Pfam" id="PF02720"/>
    </source>
</evidence>
<evidence type="ECO:0000313" key="3">
    <source>
        <dbReference type="EMBL" id="OFJ54818.1"/>
    </source>
</evidence>
<evidence type="ECO:0000256" key="1">
    <source>
        <dbReference type="SAM" id="MobiDB-lite"/>
    </source>
</evidence>
<reference evidence="3 4" key="1">
    <citation type="submission" date="2016-09" db="EMBL/GenBank/DDBJ databases">
        <title>genome sequence of Mycobacterium sp. 739 SCH.</title>
        <authorList>
            <person name="Greninger A.L."/>
            <person name="Qin X."/>
            <person name="Jerome K."/>
            <person name="Vora S."/>
            <person name="Quinn K."/>
        </authorList>
    </citation>
    <scope>NUCLEOTIDE SEQUENCE [LARGE SCALE GENOMIC DNA]</scope>
    <source>
        <strain evidence="3 4">SCH</strain>
    </source>
</reference>
<dbReference type="CDD" id="cd00085">
    <property type="entry name" value="HNHc"/>
    <property type="match status" value="1"/>
</dbReference>
<protein>
    <recommendedName>
        <fullName evidence="2">DUF222 domain-containing protein</fullName>
    </recommendedName>
</protein>
<feature type="compositionally biased region" description="Basic and acidic residues" evidence="1">
    <location>
        <begin position="440"/>
        <end position="450"/>
    </location>
</feature>
<feature type="domain" description="DUF222" evidence="2">
    <location>
        <begin position="36"/>
        <end position="361"/>
    </location>
</feature>
<organism evidence="3 4">
    <name type="scientific">Mycolicibacterium grossiae</name>
    <dbReference type="NCBI Taxonomy" id="1552759"/>
    <lineage>
        <taxon>Bacteria</taxon>
        <taxon>Bacillati</taxon>
        <taxon>Actinomycetota</taxon>
        <taxon>Actinomycetes</taxon>
        <taxon>Mycobacteriales</taxon>
        <taxon>Mycobacteriaceae</taxon>
        <taxon>Mycolicibacterium</taxon>
    </lineage>
</organism>
<dbReference type="AlphaFoldDB" id="A0A1E8Q8A7"/>
<gene>
    <name evidence="3" type="ORF">BEL07_05580</name>
</gene>
<dbReference type="Pfam" id="PF02720">
    <property type="entry name" value="DUF222"/>
    <property type="match status" value="1"/>
</dbReference>
<feature type="region of interest" description="Disordered" evidence="1">
    <location>
        <begin position="417"/>
        <end position="505"/>
    </location>
</feature>